<evidence type="ECO:0000256" key="3">
    <source>
        <dbReference type="RuleBase" id="RU000590"/>
    </source>
</evidence>
<keyword evidence="2" id="KW-0378">Hydrolase</keyword>
<accession>A0A1Q8QH16</accession>
<dbReference type="PANTHER" id="PTHR46112:SF2">
    <property type="entry name" value="XAA-PRO AMINOPEPTIDASE P-RELATED"/>
    <property type="match status" value="1"/>
</dbReference>
<dbReference type="OrthoDB" id="9806388at2"/>
<name>A0A1Q8QH16_9FIRM</name>
<dbReference type="InterPro" id="IPR036005">
    <property type="entry name" value="Creatinase/aminopeptidase-like"/>
</dbReference>
<organism evidence="6 7">
    <name type="scientific">Desulfosporosinus metallidurans</name>
    <dbReference type="NCBI Taxonomy" id="1888891"/>
    <lineage>
        <taxon>Bacteria</taxon>
        <taxon>Bacillati</taxon>
        <taxon>Bacillota</taxon>
        <taxon>Clostridia</taxon>
        <taxon>Eubacteriales</taxon>
        <taxon>Desulfitobacteriaceae</taxon>
        <taxon>Desulfosporosinus</taxon>
    </lineage>
</organism>
<feature type="domain" description="Creatinase N-terminal" evidence="5">
    <location>
        <begin position="7"/>
        <end position="133"/>
    </location>
</feature>
<dbReference type="Pfam" id="PF00557">
    <property type="entry name" value="Peptidase_M24"/>
    <property type="match status" value="1"/>
</dbReference>
<evidence type="ECO:0000256" key="2">
    <source>
        <dbReference type="ARBA" id="ARBA00022801"/>
    </source>
</evidence>
<dbReference type="Proteomes" id="UP000186102">
    <property type="component" value="Unassembled WGS sequence"/>
</dbReference>
<gene>
    <name evidence="6" type="ORF">DSOL_4897</name>
</gene>
<evidence type="ECO:0000313" key="7">
    <source>
        <dbReference type="Proteomes" id="UP000186102"/>
    </source>
</evidence>
<evidence type="ECO:0000259" key="4">
    <source>
        <dbReference type="Pfam" id="PF00557"/>
    </source>
</evidence>
<dbReference type="InterPro" id="IPR029149">
    <property type="entry name" value="Creatin/AminoP/Spt16_N"/>
</dbReference>
<dbReference type="EMBL" id="MLBF01000073">
    <property type="protein sequence ID" value="OLN26615.1"/>
    <property type="molecule type" value="Genomic_DNA"/>
</dbReference>
<reference evidence="6 7" key="1">
    <citation type="submission" date="2016-09" db="EMBL/GenBank/DDBJ databases">
        <title>Complete genome of Desulfosporosinus sp. OL.</title>
        <authorList>
            <person name="Mardanov A."/>
            <person name="Beletsky A."/>
            <person name="Panova A."/>
            <person name="Karnachuk O."/>
            <person name="Ravin N."/>
        </authorList>
    </citation>
    <scope>NUCLEOTIDE SEQUENCE [LARGE SCALE GENOMIC DNA]</scope>
    <source>
        <strain evidence="6 7">OL</strain>
    </source>
</reference>
<keyword evidence="6" id="KW-0645">Protease</keyword>
<evidence type="ECO:0000259" key="5">
    <source>
        <dbReference type="Pfam" id="PF01321"/>
    </source>
</evidence>
<keyword evidence="7" id="KW-1185">Reference proteome</keyword>
<dbReference type="AlphaFoldDB" id="A0A1Q8QH16"/>
<proteinExistence type="inferred from homology"/>
<dbReference type="InterPro" id="IPR050659">
    <property type="entry name" value="Peptidase_M24B"/>
</dbReference>
<dbReference type="PANTHER" id="PTHR46112">
    <property type="entry name" value="AMINOPEPTIDASE"/>
    <property type="match status" value="1"/>
</dbReference>
<dbReference type="STRING" id="1888891.DSOL_4897"/>
<dbReference type="RefSeq" id="WP_075367166.1">
    <property type="nucleotide sequence ID" value="NZ_MLBF01000073.1"/>
</dbReference>
<dbReference type="SUPFAM" id="SSF55920">
    <property type="entry name" value="Creatinase/aminopeptidase"/>
    <property type="match status" value="1"/>
</dbReference>
<dbReference type="GO" id="GO:0046872">
    <property type="term" value="F:metal ion binding"/>
    <property type="evidence" value="ECO:0007669"/>
    <property type="project" value="UniProtKB-KW"/>
</dbReference>
<sequence>MNPYLKRITRVQSLMEKQGIDAVIAVSTANFFYFTGTWIDPHERLLVCVIRKNEDPIILAPQMHEEDLISCTIETIFWKDGQDAIELLAKYLPDNGIISVDNLWSSYNLISLMKHKPSLEFVNSSGSLGVLRRIKDSVEIELLREAGIKADRVMREIMKKVVPGVKEIEVVEELKFLWKKEGVHDLAFLPIVGAGPNGAKPHHQSDETIIKAGDMVVIDMGGIVSYYCSDMTRTIAVGEVTPKMLEVYELVRNAQEAGVQAVKPGIPIGEIDRVTRDVIVKGGYGPNFVHRTGHGLGIEVHEEPYVYTGNDLIIETGMVFSIEPGIYLPGEFGIRIEDIVVATENGSERFNLFPRELFKV</sequence>
<dbReference type="SUPFAM" id="SSF53092">
    <property type="entry name" value="Creatinase/prolidase N-terminal domain"/>
    <property type="match status" value="1"/>
</dbReference>
<keyword evidence="6" id="KW-0031">Aminopeptidase</keyword>
<dbReference type="Pfam" id="PF01321">
    <property type="entry name" value="Creatinase_N"/>
    <property type="match status" value="1"/>
</dbReference>
<evidence type="ECO:0000313" key="6">
    <source>
        <dbReference type="EMBL" id="OLN26615.1"/>
    </source>
</evidence>
<dbReference type="InterPro" id="IPR000994">
    <property type="entry name" value="Pept_M24"/>
</dbReference>
<dbReference type="CDD" id="cd01092">
    <property type="entry name" value="APP-like"/>
    <property type="match status" value="1"/>
</dbReference>
<protein>
    <submittedName>
        <fullName evidence="6">Aminopeptidase YpdF (MP-, MA-, MS-, AP-, NP-specific)</fullName>
    </submittedName>
</protein>
<comment type="similarity">
    <text evidence="3">Belongs to the peptidase M24B family.</text>
</comment>
<dbReference type="Gene3D" id="3.90.230.10">
    <property type="entry name" value="Creatinase/methionine aminopeptidase superfamily"/>
    <property type="match status" value="1"/>
</dbReference>
<dbReference type="PROSITE" id="PS00491">
    <property type="entry name" value="PROLINE_PEPTIDASE"/>
    <property type="match status" value="1"/>
</dbReference>
<evidence type="ECO:0000256" key="1">
    <source>
        <dbReference type="ARBA" id="ARBA00022723"/>
    </source>
</evidence>
<dbReference type="GO" id="GO:0004177">
    <property type="term" value="F:aminopeptidase activity"/>
    <property type="evidence" value="ECO:0007669"/>
    <property type="project" value="UniProtKB-KW"/>
</dbReference>
<comment type="caution">
    <text evidence="6">The sequence shown here is derived from an EMBL/GenBank/DDBJ whole genome shotgun (WGS) entry which is preliminary data.</text>
</comment>
<dbReference type="Gene3D" id="3.40.350.10">
    <property type="entry name" value="Creatinase/prolidase N-terminal domain"/>
    <property type="match status" value="1"/>
</dbReference>
<dbReference type="InterPro" id="IPR001131">
    <property type="entry name" value="Peptidase_M24B_aminopep-P_CS"/>
</dbReference>
<feature type="domain" description="Peptidase M24" evidence="4">
    <location>
        <begin position="141"/>
        <end position="344"/>
    </location>
</feature>
<dbReference type="InterPro" id="IPR000587">
    <property type="entry name" value="Creatinase_N"/>
</dbReference>
<keyword evidence="1 3" id="KW-0479">Metal-binding</keyword>